<feature type="compositionally biased region" description="Basic and acidic residues" evidence="1">
    <location>
        <begin position="280"/>
        <end position="292"/>
    </location>
</feature>
<accession>A0A1Y1IDT5</accession>
<feature type="compositionally biased region" description="Basic and acidic residues" evidence="1">
    <location>
        <begin position="304"/>
        <end position="315"/>
    </location>
</feature>
<feature type="region of interest" description="Disordered" evidence="1">
    <location>
        <begin position="271"/>
        <end position="315"/>
    </location>
</feature>
<dbReference type="OMA" id="CCQENAN"/>
<dbReference type="EMBL" id="DF237438">
    <property type="protein sequence ID" value="GAQ89125.1"/>
    <property type="molecule type" value="Genomic_DNA"/>
</dbReference>
<dbReference type="AlphaFoldDB" id="A0A1Y1IDT5"/>
<organism evidence="2 3">
    <name type="scientific">Klebsormidium nitens</name>
    <name type="common">Green alga</name>
    <name type="synonym">Ulothrix nitens</name>
    <dbReference type="NCBI Taxonomy" id="105231"/>
    <lineage>
        <taxon>Eukaryota</taxon>
        <taxon>Viridiplantae</taxon>
        <taxon>Streptophyta</taxon>
        <taxon>Klebsormidiophyceae</taxon>
        <taxon>Klebsormidiales</taxon>
        <taxon>Klebsormidiaceae</taxon>
        <taxon>Klebsormidium</taxon>
    </lineage>
</organism>
<sequence>MATVITVAPRFLAGSPALRSQGLGETHTQELALKNGVIGLLGVKQGSRTAKPQGRSHSVAVRAAAAEGGAEGEPAWKKKLELADQHAEATRAATAAAKAEYERRQAAARRAGRGAAPVTPLAELPLVPFLTEEGKIADCSQADAKASVYAIFDEEKVVRHVGISRAIGPSLRLHFARVPLQCWAVKVQHIKAPRRSALEAIRDAWIAELGYRPTGNDNGPEQNRWENPLDVRPLMTDDEKAAVEEAAPGPPTAKALKQVARRVEAELKASYAARQSTESLRFDPKLKEKGMLDVKNPAPPPDTKVPEKPKQAVKA</sequence>
<evidence type="ECO:0000256" key="1">
    <source>
        <dbReference type="SAM" id="MobiDB-lite"/>
    </source>
</evidence>
<dbReference type="OrthoDB" id="5982at2759"/>
<gene>
    <name evidence="2" type="ORF">KFL_004890080</name>
</gene>
<dbReference type="InterPro" id="IPR049578">
    <property type="entry name" value="CAXIP1-like_GIY-YIG_dom"/>
</dbReference>
<reference evidence="2 3" key="1">
    <citation type="journal article" date="2014" name="Nat. Commun.">
        <title>Klebsormidium flaccidum genome reveals primary factors for plant terrestrial adaptation.</title>
        <authorList>
            <person name="Hori K."/>
            <person name="Maruyama F."/>
            <person name="Fujisawa T."/>
            <person name="Togashi T."/>
            <person name="Yamamoto N."/>
            <person name="Seo M."/>
            <person name="Sato S."/>
            <person name="Yamada T."/>
            <person name="Mori H."/>
            <person name="Tajima N."/>
            <person name="Moriyama T."/>
            <person name="Ikeuchi M."/>
            <person name="Watanabe M."/>
            <person name="Wada H."/>
            <person name="Kobayashi K."/>
            <person name="Saito M."/>
            <person name="Masuda T."/>
            <person name="Sasaki-Sekimoto Y."/>
            <person name="Mashiguchi K."/>
            <person name="Awai K."/>
            <person name="Shimojima M."/>
            <person name="Masuda S."/>
            <person name="Iwai M."/>
            <person name="Nobusawa T."/>
            <person name="Narise T."/>
            <person name="Kondo S."/>
            <person name="Saito H."/>
            <person name="Sato R."/>
            <person name="Murakawa M."/>
            <person name="Ihara Y."/>
            <person name="Oshima-Yamada Y."/>
            <person name="Ohtaka K."/>
            <person name="Satoh M."/>
            <person name="Sonobe K."/>
            <person name="Ishii M."/>
            <person name="Ohtani R."/>
            <person name="Kanamori-Sato M."/>
            <person name="Honoki R."/>
            <person name="Miyazaki D."/>
            <person name="Mochizuki H."/>
            <person name="Umetsu J."/>
            <person name="Higashi K."/>
            <person name="Shibata D."/>
            <person name="Kamiya Y."/>
            <person name="Sato N."/>
            <person name="Nakamura Y."/>
            <person name="Tabata S."/>
            <person name="Ida S."/>
            <person name="Kurokawa K."/>
            <person name="Ohta H."/>
        </authorList>
    </citation>
    <scope>NUCLEOTIDE SEQUENCE [LARGE SCALE GENOMIC DNA]</scope>
    <source>
        <strain evidence="2 3">NIES-2285</strain>
    </source>
</reference>
<proteinExistence type="predicted"/>
<name>A0A1Y1IDT5_KLENI</name>
<evidence type="ECO:0000313" key="2">
    <source>
        <dbReference type="EMBL" id="GAQ89125.1"/>
    </source>
</evidence>
<dbReference type="Proteomes" id="UP000054558">
    <property type="component" value="Unassembled WGS sequence"/>
</dbReference>
<dbReference type="CDD" id="cd10450">
    <property type="entry name" value="GIY-YIG_AtGrxS16_like"/>
    <property type="match status" value="1"/>
</dbReference>
<protein>
    <submittedName>
        <fullName evidence="2">Uncharacterized protein</fullName>
    </submittedName>
</protein>
<evidence type="ECO:0000313" key="3">
    <source>
        <dbReference type="Proteomes" id="UP000054558"/>
    </source>
</evidence>
<dbReference type="STRING" id="105231.A0A1Y1IDT5"/>
<keyword evidence="3" id="KW-1185">Reference proteome</keyword>